<dbReference type="OrthoDB" id="1149279at2"/>
<name>A0A1K1N2M3_9FLAO</name>
<evidence type="ECO:0000313" key="2">
    <source>
        <dbReference type="Proteomes" id="UP000183257"/>
    </source>
</evidence>
<accession>A0A1K1N2M3</accession>
<sequence>MLKSNYQKIYSGNQFDVLAIVEELHAIHIEGIVKDETESGRLAGFGTAIPGEQDLYVHNDEAEKAKELLENRFKKS</sequence>
<dbReference type="STRING" id="76595.SAMN05660313_01133"/>
<evidence type="ECO:0000313" key="1">
    <source>
        <dbReference type="EMBL" id="SFW29682.1"/>
    </source>
</evidence>
<dbReference type="Proteomes" id="UP000183257">
    <property type="component" value="Unassembled WGS sequence"/>
</dbReference>
<gene>
    <name evidence="1" type="ORF">SAMN05660313_01133</name>
</gene>
<proteinExistence type="predicted"/>
<protein>
    <submittedName>
        <fullName evidence="1">Putative signal transducing protein</fullName>
    </submittedName>
</protein>
<reference evidence="2" key="1">
    <citation type="submission" date="2016-11" db="EMBL/GenBank/DDBJ databases">
        <authorList>
            <person name="Varghese N."/>
            <person name="Submissions S."/>
        </authorList>
    </citation>
    <scope>NUCLEOTIDE SEQUENCE [LARGE SCALE GENOMIC DNA]</scope>
    <source>
        <strain evidence="2">DSM 24786</strain>
    </source>
</reference>
<dbReference type="EMBL" id="FPIY01000001">
    <property type="protein sequence ID" value="SFW29682.1"/>
    <property type="molecule type" value="Genomic_DNA"/>
</dbReference>
<keyword evidence="2" id="KW-1185">Reference proteome</keyword>
<organism evidence="1 2">
    <name type="scientific">Cellulophaga fucicola</name>
    <dbReference type="NCBI Taxonomy" id="76595"/>
    <lineage>
        <taxon>Bacteria</taxon>
        <taxon>Pseudomonadati</taxon>
        <taxon>Bacteroidota</taxon>
        <taxon>Flavobacteriia</taxon>
        <taxon>Flavobacteriales</taxon>
        <taxon>Flavobacteriaceae</taxon>
        <taxon>Cellulophaga</taxon>
    </lineage>
</organism>
<dbReference type="RefSeq" id="WP_072302770.1">
    <property type="nucleotide sequence ID" value="NZ_FPIY01000001.1"/>
</dbReference>
<dbReference type="AlphaFoldDB" id="A0A1K1N2M3"/>